<evidence type="ECO:0000256" key="1">
    <source>
        <dbReference type="ARBA" id="ARBA00004305"/>
    </source>
</evidence>
<dbReference type="PROSITE" id="PS50862">
    <property type="entry name" value="AA_TRNA_LIGASE_II"/>
    <property type="match status" value="1"/>
</dbReference>
<dbReference type="InterPro" id="IPR045864">
    <property type="entry name" value="aa-tRNA-synth_II/BPL/LPL"/>
</dbReference>
<keyword evidence="8" id="KW-0809">Transit peptide</keyword>
<evidence type="ECO:0000256" key="6">
    <source>
        <dbReference type="ARBA" id="ARBA00022840"/>
    </source>
</evidence>
<dbReference type="GO" id="GO:0000049">
    <property type="term" value="F:tRNA binding"/>
    <property type="evidence" value="ECO:0007669"/>
    <property type="project" value="InterPro"/>
</dbReference>
<dbReference type="SUPFAM" id="SSF55681">
    <property type="entry name" value="Class II aaRS and biotin synthetases"/>
    <property type="match status" value="1"/>
</dbReference>
<dbReference type="InterPro" id="IPR036690">
    <property type="entry name" value="Fdx_antiC-bd_sf"/>
</dbReference>
<evidence type="ECO:0000313" key="16">
    <source>
        <dbReference type="Proteomes" id="UP000008281"/>
    </source>
</evidence>
<evidence type="ECO:0000256" key="11">
    <source>
        <dbReference type="ARBA" id="ARBA00031194"/>
    </source>
</evidence>
<evidence type="ECO:0000256" key="4">
    <source>
        <dbReference type="ARBA" id="ARBA00022598"/>
    </source>
</evidence>
<dbReference type="FunFam" id="3.30.70.380:FF:000002">
    <property type="entry name" value="phenylalanine--tRNA ligase, mitochondrial"/>
    <property type="match status" value="1"/>
</dbReference>
<evidence type="ECO:0000259" key="14">
    <source>
        <dbReference type="PROSITE" id="PS51447"/>
    </source>
</evidence>
<comment type="similarity">
    <text evidence="2">Belongs to the class-II aminoacyl-tRNA synthetase family.</text>
</comment>
<dbReference type="InterPro" id="IPR005121">
    <property type="entry name" value="Fdx_antiC-bd"/>
</dbReference>
<dbReference type="SUPFAM" id="SSF54991">
    <property type="entry name" value="Anticodon-binding domain of PheRS"/>
    <property type="match status" value="1"/>
</dbReference>
<dbReference type="GO" id="GO:0005759">
    <property type="term" value="C:mitochondrial matrix"/>
    <property type="evidence" value="ECO:0007669"/>
    <property type="project" value="UniProtKB-SubCell"/>
</dbReference>
<evidence type="ECO:0000256" key="10">
    <source>
        <dbReference type="ARBA" id="ARBA00023146"/>
    </source>
</evidence>
<evidence type="ECO:0000256" key="7">
    <source>
        <dbReference type="ARBA" id="ARBA00022917"/>
    </source>
</evidence>
<feature type="domain" description="Aminoacyl-transfer RNA synthetases class-II family profile" evidence="13">
    <location>
        <begin position="78"/>
        <end position="330"/>
    </location>
</feature>
<dbReference type="Gene3D" id="3.30.70.380">
    <property type="entry name" value="Ferrodoxin-fold anticodon-binding domain"/>
    <property type="match status" value="1"/>
</dbReference>
<dbReference type="SMART" id="SM00896">
    <property type="entry name" value="FDX-ACB"/>
    <property type="match status" value="1"/>
</dbReference>
<dbReference type="InterPro" id="IPR002319">
    <property type="entry name" value="Phenylalanyl-tRNA_Synthase"/>
</dbReference>
<dbReference type="PROSITE" id="PS51447">
    <property type="entry name" value="FDX_ACB"/>
    <property type="match status" value="1"/>
</dbReference>
<dbReference type="STRING" id="31234.E3NLC6"/>
<dbReference type="EC" id="6.1.1.20" evidence="3"/>
<evidence type="ECO:0000256" key="3">
    <source>
        <dbReference type="ARBA" id="ARBA00012814"/>
    </source>
</evidence>
<dbReference type="Gene3D" id="3.30.930.10">
    <property type="entry name" value="Bira Bifunctional Protein, Domain 2"/>
    <property type="match status" value="1"/>
</dbReference>
<comment type="catalytic activity">
    <reaction evidence="12">
        <text>tRNA(Phe) + L-phenylalanine + ATP = L-phenylalanyl-tRNA(Phe) + AMP + diphosphate + H(+)</text>
        <dbReference type="Rhea" id="RHEA:19413"/>
        <dbReference type="Rhea" id="RHEA-COMP:9668"/>
        <dbReference type="Rhea" id="RHEA-COMP:9699"/>
        <dbReference type="ChEBI" id="CHEBI:15378"/>
        <dbReference type="ChEBI" id="CHEBI:30616"/>
        <dbReference type="ChEBI" id="CHEBI:33019"/>
        <dbReference type="ChEBI" id="CHEBI:58095"/>
        <dbReference type="ChEBI" id="CHEBI:78442"/>
        <dbReference type="ChEBI" id="CHEBI:78531"/>
        <dbReference type="ChEBI" id="CHEBI:456215"/>
        <dbReference type="EC" id="6.1.1.20"/>
    </reaction>
</comment>
<dbReference type="Pfam" id="PF01409">
    <property type="entry name" value="tRNA-synt_2d"/>
    <property type="match status" value="1"/>
</dbReference>
<dbReference type="GO" id="GO:0005524">
    <property type="term" value="F:ATP binding"/>
    <property type="evidence" value="ECO:0007669"/>
    <property type="project" value="UniProtKB-KW"/>
</dbReference>
<proteinExistence type="inferred from homology"/>
<keyword evidence="7" id="KW-0648">Protein biosynthesis</keyword>
<protein>
    <recommendedName>
        <fullName evidence="3">phenylalanine--tRNA ligase</fullName>
        <ecNumber evidence="3">6.1.1.20</ecNumber>
    </recommendedName>
    <alternativeName>
        <fullName evidence="11">Phenylalanyl-tRNA synthetase</fullName>
    </alternativeName>
</protein>
<reference evidence="15" key="1">
    <citation type="submission" date="2007-07" db="EMBL/GenBank/DDBJ databases">
        <title>PCAP assembly of the Caenorhabditis remanei genome.</title>
        <authorList>
            <consortium name="The Caenorhabditis remanei Sequencing Consortium"/>
            <person name="Wilson R.K."/>
        </authorList>
    </citation>
    <scope>NUCLEOTIDE SEQUENCE [LARGE SCALE GENOMIC DNA]</scope>
    <source>
        <strain evidence="15">PB4641</strain>
    </source>
</reference>
<dbReference type="Proteomes" id="UP000008281">
    <property type="component" value="Unassembled WGS sequence"/>
</dbReference>
<dbReference type="OrthoDB" id="4457at2759"/>
<evidence type="ECO:0000256" key="12">
    <source>
        <dbReference type="ARBA" id="ARBA00049255"/>
    </source>
</evidence>
<organism evidence="16">
    <name type="scientific">Caenorhabditis remanei</name>
    <name type="common">Caenorhabditis vulgaris</name>
    <dbReference type="NCBI Taxonomy" id="31234"/>
    <lineage>
        <taxon>Eukaryota</taxon>
        <taxon>Metazoa</taxon>
        <taxon>Ecdysozoa</taxon>
        <taxon>Nematoda</taxon>
        <taxon>Chromadorea</taxon>
        <taxon>Rhabditida</taxon>
        <taxon>Rhabditina</taxon>
        <taxon>Rhabditomorpha</taxon>
        <taxon>Rhabditoidea</taxon>
        <taxon>Rhabditidae</taxon>
        <taxon>Peloderinae</taxon>
        <taxon>Caenorhabditis</taxon>
    </lineage>
</organism>
<evidence type="ECO:0000313" key="15">
    <source>
        <dbReference type="EMBL" id="EFP04503.1"/>
    </source>
</evidence>
<dbReference type="AlphaFoldDB" id="E3NLC6"/>
<gene>
    <name evidence="15" type="primary">Cre-fars-2</name>
    <name evidence="15" type="ORF">CRE_23779</name>
</gene>
<dbReference type="eggNOG" id="KOG2783">
    <property type="taxonomic scope" value="Eukaryota"/>
</dbReference>
<keyword evidence="6" id="KW-0067">ATP-binding</keyword>
<keyword evidence="5" id="KW-0547">Nucleotide-binding</keyword>
<keyword evidence="16" id="KW-1185">Reference proteome</keyword>
<evidence type="ECO:0000256" key="2">
    <source>
        <dbReference type="ARBA" id="ARBA00008226"/>
    </source>
</evidence>
<dbReference type="PANTHER" id="PTHR11538:SF41">
    <property type="entry name" value="PHENYLALANINE--TRNA LIGASE, MITOCHONDRIAL"/>
    <property type="match status" value="1"/>
</dbReference>
<evidence type="ECO:0000256" key="5">
    <source>
        <dbReference type="ARBA" id="ARBA00022741"/>
    </source>
</evidence>
<dbReference type="GO" id="GO:0004826">
    <property type="term" value="F:phenylalanine-tRNA ligase activity"/>
    <property type="evidence" value="ECO:0007669"/>
    <property type="project" value="UniProtKB-EC"/>
</dbReference>
<comment type="subcellular location">
    <subcellularLocation>
        <location evidence="1">Mitochondrion matrix</location>
    </subcellularLocation>
</comment>
<dbReference type="InterPro" id="IPR006195">
    <property type="entry name" value="aa-tRNA-synth_II"/>
</dbReference>
<dbReference type="GO" id="GO:0006432">
    <property type="term" value="P:phenylalanyl-tRNA aminoacylation"/>
    <property type="evidence" value="ECO:0007669"/>
    <property type="project" value="TreeGrafter"/>
</dbReference>
<sequence>MNLDPATVTPRSEIQDPVTVPPTFEILDSVTVTWRSEILDSVTVLPRSKLLDPSTVNLESRIQLHTPRSMILDSVTVILRSEIQGPVTETLRFEILDPATVPSDPGSITLKSEILDLVTVIPRYEILNLTTVTLESRILDPVTVPPRSEIHIQICYSNPGTVSPRSEILDPIEGVRLYSKDDLLGKKPDGSNVADLFTPTPDTQRIPEKQETHSIDATKATEIQLKQFLESLCDELFGKDAEKRWVDAYFPFTHPSWELEVFYNGQWLEVLGCGIMEQKLLESAGVTDKIGWAFGIGLERIAMVLYGIPDIRLFWSKDSGFLSQFAGKLPGEDVKYKQISSHPQVIFDISFFLPESTQFNDMTSDVYDTIRTIGGELVEQVKLTDEFENKKKGKKSQTYRIVYRSHEKALTKEESKKNENAVLSQKNSTYRIQKARNSGFDYLGRR</sequence>
<feature type="domain" description="FDX-ACB" evidence="14">
    <location>
        <begin position="340"/>
        <end position="436"/>
    </location>
</feature>
<dbReference type="FunCoup" id="E3NLC6">
    <property type="interactions" value="2136"/>
</dbReference>
<evidence type="ECO:0000256" key="8">
    <source>
        <dbReference type="ARBA" id="ARBA00022946"/>
    </source>
</evidence>
<keyword evidence="10" id="KW-0030">Aminoacyl-tRNA synthetase</keyword>
<name>E3NLC6_CAERE</name>
<evidence type="ECO:0000256" key="9">
    <source>
        <dbReference type="ARBA" id="ARBA00023128"/>
    </source>
</evidence>
<dbReference type="EMBL" id="DS268884">
    <property type="protein sequence ID" value="EFP04503.1"/>
    <property type="molecule type" value="Genomic_DNA"/>
</dbReference>
<dbReference type="PANTHER" id="PTHR11538">
    <property type="entry name" value="PHENYLALANYL-TRNA SYNTHETASE"/>
    <property type="match status" value="1"/>
</dbReference>
<evidence type="ECO:0000259" key="13">
    <source>
        <dbReference type="PROSITE" id="PS50862"/>
    </source>
</evidence>
<dbReference type="InParanoid" id="E3NLC6"/>
<keyword evidence="9" id="KW-0496">Mitochondrion</keyword>
<dbReference type="HOGENOM" id="CLU_614286_0_0_1"/>
<keyword evidence="4" id="KW-0436">Ligase</keyword>
<dbReference type="Pfam" id="PF03147">
    <property type="entry name" value="FDX-ACB"/>
    <property type="match status" value="1"/>
</dbReference>
<accession>E3NLC6</accession>